<dbReference type="OrthoDB" id="9781333at2"/>
<dbReference type="Proteomes" id="UP000319852">
    <property type="component" value="Chromosome"/>
</dbReference>
<proteinExistence type="predicted"/>
<dbReference type="KEGG" id="amob:HG15A2_44330"/>
<feature type="domain" description="Putative glutamine amidotransferase" evidence="2">
    <location>
        <begin position="404"/>
        <end position="570"/>
    </location>
</feature>
<dbReference type="RefSeq" id="WP_145063032.1">
    <property type="nucleotide sequence ID" value="NZ_CP036263.1"/>
</dbReference>
<dbReference type="PANTHER" id="PTHR37947:SF1">
    <property type="entry name" value="BLL2462 PROTEIN"/>
    <property type="match status" value="1"/>
</dbReference>
<evidence type="ECO:0000256" key="1">
    <source>
        <dbReference type="SAM" id="Phobius"/>
    </source>
</evidence>
<dbReference type="InterPro" id="IPR036465">
    <property type="entry name" value="vWFA_dom_sf"/>
</dbReference>
<dbReference type="AlphaFoldDB" id="A0A517N1T2"/>
<gene>
    <name evidence="3" type="ORF">HG15A2_44330</name>
</gene>
<evidence type="ECO:0000259" key="2">
    <source>
        <dbReference type="Pfam" id="PF07090"/>
    </source>
</evidence>
<protein>
    <recommendedName>
        <fullName evidence="2">Putative glutamine amidotransferase domain-containing protein</fullName>
    </recommendedName>
</protein>
<dbReference type="PANTHER" id="PTHR37947">
    <property type="entry name" value="BLL2462 PROTEIN"/>
    <property type="match status" value="1"/>
</dbReference>
<sequence length="761" mass="84010">MTSWSFDPVGGPWLLAALAAVLLPLLAIGPNREQSRGRRVTLTALRAVTMLLLFVALLRPSLETTETRPLPGTLLVLGDVSRSMSVEDSLGNESRFVSMKNVLRESQEPLAELDENWDFKAYAFDEQLTPLEVKEGLIAFPDSPDGNQTAIGAALDDVLAREAQQRLVAVLLMSDGAQRAFAPRDTPPQTLARRLAVDGVPLYTFTYGKPALGDRSDVRMSDLLTNDTTFAETPATVSGVVTANGYQNQPFTVQLLWEDADGEMQTVDTQRIEMQHNRRQQEVKLTYTPNEPGEYKVTLRVEPPEGELVTANNEQTTFVTVQKGGVKVLYLAGADRIGGGPNIEARFVRNALSAHADLNVNYELLNYRNPQIDYRGRLDEGKYDVLLLGNVDSIAFDKPTWDTIAKLIDDGTGLAMLGGFHSFGPGGYRRTSLERVLPIRMGPAERQNFNEPPRSDMHLPAGPVQLVPVGLGGTVHPILQIGDNASAESKLWSEVPALDGGNQFDRLRLAPNAQTIAEADNLARSPLIVLGAWGEGRTAALAFDSTWHWQMEGYGEVHRRFWRQLVLWLAKKDDSAGRQVWAKLDGRRYQQGNRVEFTLGARDTQSQALAEAEFDVQVEMPDGSVKPVRTVSNNRTSRKASFAETSQAGDYRILVSARAGGESLGTTTLRFSVTDQDVELDQPAADPTLMAALSKATAEAGGEALAPEELPELLERLKEKREEFEEEIVEQRTLWDTWPMLIGFVGLLGTEWFLRKKWGMV</sequence>
<evidence type="ECO:0000313" key="3">
    <source>
        <dbReference type="EMBL" id="QDT01091.1"/>
    </source>
</evidence>
<dbReference type="EMBL" id="CP036263">
    <property type="protein sequence ID" value="QDT01091.1"/>
    <property type="molecule type" value="Genomic_DNA"/>
</dbReference>
<dbReference type="Gene3D" id="3.40.50.410">
    <property type="entry name" value="von Willebrand factor, type A domain"/>
    <property type="match status" value="1"/>
</dbReference>
<feature type="transmembrane region" description="Helical" evidence="1">
    <location>
        <begin position="12"/>
        <end position="28"/>
    </location>
</feature>
<accession>A0A517N1T2</accession>
<organism evidence="3 4">
    <name type="scientific">Adhaeretor mobilis</name>
    <dbReference type="NCBI Taxonomy" id="1930276"/>
    <lineage>
        <taxon>Bacteria</taxon>
        <taxon>Pseudomonadati</taxon>
        <taxon>Planctomycetota</taxon>
        <taxon>Planctomycetia</taxon>
        <taxon>Pirellulales</taxon>
        <taxon>Lacipirellulaceae</taxon>
        <taxon>Adhaeretor</taxon>
    </lineage>
</organism>
<keyword evidence="1" id="KW-0812">Transmembrane</keyword>
<dbReference type="InterPro" id="IPR010768">
    <property type="entry name" value="GATase1-like"/>
</dbReference>
<dbReference type="InterPro" id="IPR029062">
    <property type="entry name" value="Class_I_gatase-like"/>
</dbReference>
<keyword evidence="1" id="KW-1133">Transmembrane helix</keyword>
<dbReference type="SUPFAM" id="SSF53300">
    <property type="entry name" value="vWA-like"/>
    <property type="match status" value="1"/>
</dbReference>
<feature type="transmembrane region" description="Helical" evidence="1">
    <location>
        <begin position="40"/>
        <end position="58"/>
    </location>
</feature>
<dbReference type="Pfam" id="PF07090">
    <property type="entry name" value="GATase1_like"/>
    <property type="match status" value="1"/>
</dbReference>
<name>A0A517N1T2_9BACT</name>
<keyword evidence="4" id="KW-1185">Reference proteome</keyword>
<keyword evidence="1" id="KW-0472">Membrane</keyword>
<dbReference type="SUPFAM" id="SSF52317">
    <property type="entry name" value="Class I glutamine amidotransferase-like"/>
    <property type="match status" value="1"/>
</dbReference>
<reference evidence="3 4" key="1">
    <citation type="submission" date="2019-02" db="EMBL/GenBank/DDBJ databases">
        <title>Deep-cultivation of Planctomycetes and their phenomic and genomic characterization uncovers novel biology.</title>
        <authorList>
            <person name="Wiegand S."/>
            <person name="Jogler M."/>
            <person name="Boedeker C."/>
            <person name="Pinto D."/>
            <person name="Vollmers J."/>
            <person name="Rivas-Marin E."/>
            <person name="Kohn T."/>
            <person name="Peeters S.H."/>
            <person name="Heuer A."/>
            <person name="Rast P."/>
            <person name="Oberbeckmann S."/>
            <person name="Bunk B."/>
            <person name="Jeske O."/>
            <person name="Meyerdierks A."/>
            <person name="Storesund J.E."/>
            <person name="Kallscheuer N."/>
            <person name="Luecker S."/>
            <person name="Lage O.M."/>
            <person name="Pohl T."/>
            <person name="Merkel B.J."/>
            <person name="Hornburger P."/>
            <person name="Mueller R.-W."/>
            <person name="Bruemmer F."/>
            <person name="Labrenz M."/>
            <person name="Spormann A.M."/>
            <person name="Op den Camp H."/>
            <person name="Overmann J."/>
            <person name="Amann R."/>
            <person name="Jetten M.S.M."/>
            <person name="Mascher T."/>
            <person name="Medema M.H."/>
            <person name="Devos D.P."/>
            <person name="Kaster A.-K."/>
            <person name="Ovreas L."/>
            <person name="Rohde M."/>
            <person name="Galperin M.Y."/>
            <person name="Jogler C."/>
        </authorList>
    </citation>
    <scope>NUCLEOTIDE SEQUENCE [LARGE SCALE GENOMIC DNA]</scope>
    <source>
        <strain evidence="3 4">HG15A2</strain>
    </source>
</reference>
<dbReference type="Gene3D" id="3.40.50.880">
    <property type="match status" value="1"/>
</dbReference>
<evidence type="ECO:0000313" key="4">
    <source>
        <dbReference type="Proteomes" id="UP000319852"/>
    </source>
</evidence>